<dbReference type="Proteomes" id="UP000290189">
    <property type="component" value="Unassembled WGS sequence"/>
</dbReference>
<feature type="domain" description="Dynein assembly factor 3 C-terminal" evidence="6">
    <location>
        <begin position="303"/>
        <end position="384"/>
    </location>
</feature>
<dbReference type="Pfam" id="PF14737">
    <property type="entry name" value="DUF4470"/>
    <property type="match status" value="1"/>
</dbReference>
<dbReference type="OMA" id="WWGYSPA"/>
<sequence>MDLSAGLGTVPGWGYIPCMNLSEGAPGDVIVLGAGSIGHLMKALTECKDSGEVYAVYESAETMCRELLLLSIALDHDIAVDERVELFLEVFANLKLREKTHSYLVQRARRLLQHVTCLDKKPDDEFGNVVDLSQLKFKDRDALENAIGFVCGPTTFDAETARDHRLRGYYGERYDVRVNLVDWDYVMNLRKNASIIHKLHYTEWRMLGQAFEVREAKYTAANRTLASWRPAKKKSTGSSVIVRGYWGDIVVSPYVVFGVEAPDNPDLFKVRGEVHVSSAMEVSRYNVEKMLARLATAPAATRIVPVCGFDSVAGKARFTGKFRTAFVPISSQVQVSDARLRAMLRPDARLLVESVKFIASISEKDRNVYCDRIVEMGRNAGWVPSPSEGNGERPFVEFTWKETGESNSTA</sequence>
<evidence type="ECO:0000313" key="9">
    <source>
        <dbReference type="Proteomes" id="UP000039324"/>
    </source>
</evidence>
<dbReference type="AlphaFoldDB" id="A0A0G4IRR2"/>
<name>A0A0G4IRR2_PLABS</name>
<dbReference type="Pfam" id="PF14740">
    <property type="entry name" value="DUF4471"/>
    <property type="match status" value="2"/>
</dbReference>
<evidence type="ECO:0000259" key="5">
    <source>
        <dbReference type="Pfam" id="PF14737"/>
    </source>
</evidence>
<dbReference type="EMBL" id="OVEO01000005">
    <property type="protein sequence ID" value="SPQ96117.1"/>
    <property type="molecule type" value="Genomic_DNA"/>
</dbReference>
<accession>A0A0G4IRR2</accession>
<proteinExistence type="inferred from homology"/>
<dbReference type="GO" id="GO:0044458">
    <property type="term" value="P:motile cilium assembly"/>
    <property type="evidence" value="ECO:0007669"/>
    <property type="project" value="TreeGrafter"/>
</dbReference>
<dbReference type="STRING" id="37360.A0A0G4IRR2"/>
<dbReference type="EMBL" id="CDSF01000082">
    <property type="protein sequence ID" value="CEO98063.1"/>
    <property type="molecule type" value="Genomic_DNA"/>
</dbReference>
<evidence type="ECO:0000313" key="10">
    <source>
        <dbReference type="Proteomes" id="UP000290189"/>
    </source>
</evidence>
<evidence type="ECO:0000256" key="3">
    <source>
        <dbReference type="ARBA" id="ARBA00022490"/>
    </source>
</evidence>
<dbReference type="InterPro" id="IPR028235">
    <property type="entry name" value="DNAAF3_C"/>
</dbReference>
<feature type="domain" description="DUF4470" evidence="5">
    <location>
        <begin position="23"/>
        <end position="95"/>
    </location>
</feature>
<dbReference type="GO" id="GO:0070286">
    <property type="term" value="P:axonemal dynein complex assembly"/>
    <property type="evidence" value="ECO:0007669"/>
    <property type="project" value="InterPro"/>
</dbReference>
<keyword evidence="3" id="KW-0963">Cytoplasm</keyword>
<feature type="domain" description="Dynein assembly factor 3 C-terminal" evidence="6">
    <location>
        <begin position="130"/>
        <end position="297"/>
    </location>
</feature>
<protein>
    <submittedName>
        <fullName evidence="7">Uncharacterized protein</fullName>
    </submittedName>
</protein>
<dbReference type="Proteomes" id="UP000039324">
    <property type="component" value="Unassembled WGS sequence"/>
</dbReference>
<reference evidence="7 9" key="1">
    <citation type="submission" date="2015-02" db="EMBL/GenBank/DDBJ databases">
        <authorList>
            <person name="Chooi Y.-H."/>
        </authorList>
    </citation>
    <scope>NUCLEOTIDE SEQUENCE [LARGE SCALE GENOMIC DNA]</scope>
    <source>
        <strain evidence="7">E3</strain>
    </source>
</reference>
<keyword evidence="4" id="KW-0970">Cilium biogenesis/degradation</keyword>
<dbReference type="GO" id="GO:0005737">
    <property type="term" value="C:cytoplasm"/>
    <property type="evidence" value="ECO:0007669"/>
    <property type="project" value="UniProtKB-SubCell"/>
</dbReference>
<evidence type="ECO:0000256" key="1">
    <source>
        <dbReference type="ARBA" id="ARBA00004496"/>
    </source>
</evidence>
<evidence type="ECO:0000313" key="8">
    <source>
        <dbReference type="EMBL" id="SPQ96117.1"/>
    </source>
</evidence>
<gene>
    <name evidence="7" type="ORF">PBRA_006177</name>
    <name evidence="8" type="ORF">PLBR_LOCUS3332</name>
</gene>
<geneLocation type="mitochondrion" evidence="8"/>
<evidence type="ECO:0000256" key="2">
    <source>
        <dbReference type="ARBA" id="ARBA00010449"/>
    </source>
</evidence>
<comment type="similarity">
    <text evidence="2">Belongs to the DNAAF3 family.</text>
</comment>
<evidence type="ECO:0000256" key="4">
    <source>
        <dbReference type="ARBA" id="ARBA00022794"/>
    </source>
</evidence>
<organism evidence="7 9">
    <name type="scientific">Plasmodiophora brassicae</name>
    <name type="common">Clubroot disease agent</name>
    <dbReference type="NCBI Taxonomy" id="37360"/>
    <lineage>
        <taxon>Eukaryota</taxon>
        <taxon>Sar</taxon>
        <taxon>Rhizaria</taxon>
        <taxon>Endomyxa</taxon>
        <taxon>Phytomyxea</taxon>
        <taxon>Plasmodiophorida</taxon>
        <taxon>Plasmodiophoridae</taxon>
        <taxon>Plasmodiophora</taxon>
    </lineage>
</organism>
<dbReference type="InterPro" id="IPR039304">
    <property type="entry name" value="DNAAF3"/>
</dbReference>
<reference evidence="8 10" key="2">
    <citation type="submission" date="2018-03" db="EMBL/GenBank/DDBJ databases">
        <authorList>
            <person name="Fogelqvist J."/>
        </authorList>
    </citation>
    <scope>NUCLEOTIDE SEQUENCE [LARGE SCALE GENOMIC DNA]</scope>
</reference>
<dbReference type="OrthoDB" id="538817at2759"/>
<keyword evidence="8" id="KW-0496">Mitochondrion</keyword>
<dbReference type="PANTHER" id="PTHR22118:SF14">
    <property type="entry name" value="DYNEIN AXONEMAL ASSEMBLY FACTOR 3"/>
    <property type="match status" value="1"/>
</dbReference>
<dbReference type="PANTHER" id="PTHR22118">
    <property type="entry name" value="DYNEIN ASSEMBLY FACTOR 3, AXONEMAL"/>
    <property type="match status" value="1"/>
</dbReference>
<evidence type="ECO:0000259" key="6">
    <source>
        <dbReference type="Pfam" id="PF14740"/>
    </source>
</evidence>
<comment type="subcellular location">
    <subcellularLocation>
        <location evidence="1">Cytoplasm</location>
    </subcellularLocation>
</comment>
<keyword evidence="9" id="KW-1185">Reference proteome</keyword>
<dbReference type="InterPro" id="IPR027974">
    <property type="entry name" value="DUF4470"/>
</dbReference>
<evidence type="ECO:0000313" key="7">
    <source>
        <dbReference type="EMBL" id="CEO98063.1"/>
    </source>
</evidence>